<evidence type="ECO:0000259" key="1">
    <source>
        <dbReference type="Pfam" id="PF07615"/>
    </source>
</evidence>
<organism evidence="2">
    <name type="scientific">Mantoniella antarctica</name>
    <dbReference type="NCBI Taxonomy" id="81844"/>
    <lineage>
        <taxon>Eukaryota</taxon>
        <taxon>Viridiplantae</taxon>
        <taxon>Chlorophyta</taxon>
        <taxon>Mamiellophyceae</taxon>
        <taxon>Mamiellales</taxon>
        <taxon>Mamiellaceae</taxon>
        <taxon>Mantoniella</taxon>
    </lineage>
</organism>
<dbReference type="EMBL" id="HBFC01025525">
    <property type="protein sequence ID" value="CAD8712876.1"/>
    <property type="molecule type" value="Transcribed_RNA"/>
</dbReference>
<dbReference type="GO" id="GO:0030975">
    <property type="term" value="F:thiamine binding"/>
    <property type="evidence" value="ECO:0007669"/>
    <property type="project" value="InterPro"/>
</dbReference>
<gene>
    <name evidence="2" type="ORF">MANT1106_LOCUS15464</name>
</gene>
<accession>A0A7S0SPB9</accession>
<dbReference type="SUPFAM" id="SSF89957">
    <property type="entry name" value="MTH1187/YkoF-like"/>
    <property type="match status" value="1"/>
</dbReference>
<sequence length="213" mass="22793">MAAANQNDEGCKFCGAQVSLYPMTDGFVDVIVSSLRALDPWRDRLRIETDDISTLIVGAPEVLFPALRDLYAAAATFGHHVVLRVTLSRGCPGEPDDAICRTGALANPSEPLASRQQTSLASLAAAPELGQVADAQFSLYVMSAGDHMAEIYGCIEFLKQSGTFNRSKNFCTRLTGDAGPVFATLREAFCQFGPPNGHVTIDLTVSAHSPSKR</sequence>
<feature type="domain" description="Thiamin/hydroxymethyl pyrimidine-binding YkoF putative" evidence="1">
    <location>
        <begin position="15"/>
        <end position="94"/>
    </location>
</feature>
<dbReference type="InterPro" id="IPR011522">
    <property type="entry name" value="Thiamin/HMP-bd_put_YkoF"/>
</dbReference>
<evidence type="ECO:0000313" key="2">
    <source>
        <dbReference type="EMBL" id="CAD8712876.1"/>
    </source>
</evidence>
<name>A0A7S0SPB9_9CHLO</name>
<dbReference type="PIRSF" id="PIRSF021331">
    <property type="entry name" value="YkoF"/>
    <property type="match status" value="1"/>
</dbReference>
<dbReference type="Pfam" id="PF07615">
    <property type="entry name" value="Ykof"/>
    <property type="match status" value="2"/>
</dbReference>
<protein>
    <recommendedName>
        <fullName evidence="1">Thiamin/hydroxymethyl pyrimidine-binding YkoF putative domain-containing protein</fullName>
    </recommendedName>
</protein>
<dbReference type="InterPro" id="IPR029756">
    <property type="entry name" value="MTH1187/YkoF-like"/>
</dbReference>
<dbReference type="Gene3D" id="3.30.70.930">
    <property type="match status" value="2"/>
</dbReference>
<feature type="domain" description="Thiamin/hydroxymethyl pyrimidine-binding YkoF putative" evidence="1">
    <location>
        <begin position="133"/>
        <end position="212"/>
    </location>
</feature>
<dbReference type="InterPro" id="IPR015835">
    <property type="entry name" value="HMP/thiamine-bd"/>
</dbReference>
<dbReference type="AlphaFoldDB" id="A0A7S0SPB9"/>
<reference evidence="2" key="1">
    <citation type="submission" date="2021-01" db="EMBL/GenBank/DDBJ databases">
        <authorList>
            <person name="Corre E."/>
            <person name="Pelletier E."/>
            <person name="Niang G."/>
            <person name="Scheremetjew M."/>
            <person name="Finn R."/>
            <person name="Kale V."/>
            <person name="Holt S."/>
            <person name="Cochrane G."/>
            <person name="Meng A."/>
            <person name="Brown T."/>
            <person name="Cohen L."/>
        </authorList>
    </citation>
    <scope>NUCLEOTIDE SEQUENCE</scope>
    <source>
        <strain evidence="2">SL-175</strain>
    </source>
</reference>
<proteinExistence type="predicted"/>